<dbReference type="Gene3D" id="3.30.200.20">
    <property type="entry name" value="Phosphorylase Kinase, domain 1"/>
    <property type="match status" value="1"/>
</dbReference>
<sequence length="366" mass="40551">MDSATDSRTLEIDRFLASAGDGWDRAIRKPLSQDASTRRYIRLHREDGVTALLMDAPRVEDDPCPPGADRALREQMGWNAMTRLAASRVEAFALIAGHLRSLGLNAPEVYAFDATQGFALIEDFGDGLEFARVIERGEADERALYRAAAETLAVLHAAPVPQLLDNSGIQWPILDFDAVALGANADLYADWLPLEVGGTKLTGAARARWEGERDALIEKAVSFPRTFTLRDYHAENLLWLPGGRVGLLDFQDAVRGWDAWDMAMLTQDARRAVTHAASEDAIGTFLDKTGQNRTDFDERLAVIGALNALRIAGVFSRLQHRDHKPRYGEFQPRQLSILARNLAHPSLAGMRAFVREQTPFVFEAKS</sequence>
<dbReference type="PATRIC" id="fig|1280951.3.peg.1439"/>
<keyword evidence="3" id="KW-1185">Reference proteome</keyword>
<gene>
    <name evidence="2" type="ORF">HHI_07112</name>
</gene>
<evidence type="ECO:0000313" key="2">
    <source>
        <dbReference type="EMBL" id="KCZ94998.1"/>
    </source>
</evidence>
<accession>A0A059FX17</accession>
<evidence type="ECO:0000259" key="1">
    <source>
        <dbReference type="Pfam" id="PF01636"/>
    </source>
</evidence>
<comment type="caution">
    <text evidence="2">The sequence shown here is derived from an EMBL/GenBank/DDBJ whole genome shotgun (WGS) entry which is preliminary data.</text>
</comment>
<organism evidence="2 3">
    <name type="scientific">Hyphomonas hirschiana VP5</name>
    <dbReference type="NCBI Taxonomy" id="1280951"/>
    <lineage>
        <taxon>Bacteria</taxon>
        <taxon>Pseudomonadati</taxon>
        <taxon>Pseudomonadota</taxon>
        <taxon>Alphaproteobacteria</taxon>
        <taxon>Hyphomonadales</taxon>
        <taxon>Hyphomonadaceae</taxon>
        <taxon>Hyphomonas</taxon>
    </lineage>
</organism>
<evidence type="ECO:0000313" key="3">
    <source>
        <dbReference type="Proteomes" id="UP000025061"/>
    </source>
</evidence>
<dbReference type="InterPro" id="IPR002575">
    <property type="entry name" value="Aminoglycoside_PTrfase"/>
</dbReference>
<dbReference type="Proteomes" id="UP000025061">
    <property type="component" value="Unassembled WGS sequence"/>
</dbReference>
<dbReference type="SUPFAM" id="SSF56112">
    <property type="entry name" value="Protein kinase-like (PK-like)"/>
    <property type="match status" value="1"/>
</dbReference>
<dbReference type="EMBL" id="ARYI01000005">
    <property type="protein sequence ID" value="KCZ94998.1"/>
    <property type="molecule type" value="Genomic_DNA"/>
</dbReference>
<dbReference type="OrthoDB" id="9809275at2"/>
<dbReference type="InterPro" id="IPR011009">
    <property type="entry name" value="Kinase-like_dom_sf"/>
</dbReference>
<reference evidence="2 3" key="1">
    <citation type="submission" date="2013-04" db="EMBL/GenBank/DDBJ databases">
        <title>Hyphomonas hirschiana VP5 Genome Sequencing.</title>
        <authorList>
            <person name="Lai Q."/>
            <person name="Shao Z."/>
        </authorList>
    </citation>
    <scope>NUCLEOTIDE SEQUENCE [LARGE SCALE GENOMIC DNA]</scope>
    <source>
        <strain evidence="2 3">VP5</strain>
    </source>
</reference>
<dbReference type="Pfam" id="PF01636">
    <property type="entry name" value="APH"/>
    <property type="match status" value="1"/>
</dbReference>
<dbReference type="Gene3D" id="3.90.1200.10">
    <property type="match status" value="1"/>
</dbReference>
<proteinExistence type="predicted"/>
<feature type="domain" description="Aminoglycoside phosphotransferase" evidence="1">
    <location>
        <begin position="29"/>
        <end position="285"/>
    </location>
</feature>
<dbReference type="RefSeq" id="WP_011646887.1">
    <property type="nucleotide sequence ID" value="NZ_ARYI01000005.1"/>
</dbReference>
<protein>
    <recommendedName>
        <fullName evidence="1">Aminoglycoside phosphotransferase domain-containing protein</fullName>
    </recommendedName>
</protein>
<dbReference type="AlphaFoldDB" id="A0A059FX17"/>
<name>A0A059FX17_9PROT</name>